<protein>
    <submittedName>
        <fullName evidence="2">Tail fiber protein</fullName>
    </submittedName>
</protein>
<dbReference type="InterPro" id="IPR037053">
    <property type="entry name" value="Phage_tail_collar_dom_sf"/>
</dbReference>
<evidence type="ECO:0000259" key="1">
    <source>
        <dbReference type="Pfam" id="PF07484"/>
    </source>
</evidence>
<keyword evidence="3" id="KW-1185">Reference proteome</keyword>
<comment type="caution">
    <text evidence="2">The sequence shown here is derived from an EMBL/GenBank/DDBJ whole genome shotgun (WGS) entry which is preliminary data.</text>
</comment>
<dbReference type="SUPFAM" id="SSF88874">
    <property type="entry name" value="Receptor-binding domain of short tail fibre protein gp12"/>
    <property type="match status" value="1"/>
</dbReference>
<feature type="domain" description="Phage tail collar" evidence="1">
    <location>
        <begin position="7"/>
        <end position="62"/>
    </location>
</feature>
<reference evidence="2 3" key="1">
    <citation type="submission" date="2024-05" db="EMBL/GenBank/DDBJ databases">
        <title>Sphingomonas sp. HF-S3 16S ribosomal RNA gene Genome sequencing and assembly.</title>
        <authorList>
            <person name="Lee H."/>
        </authorList>
    </citation>
    <scope>NUCLEOTIDE SEQUENCE [LARGE SCALE GENOMIC DNA]</scope>
    <source>
        <strain evidence="2 3">HF-S3</strain>
    </source>
</reference>
<dbReference type="EMBL" id="JBDIZK010000008">
    <property type="protein sequence ID" value="MEN3748302.1"/>
    <property type="molecule type" value="Genomic_DNA"/>
</dbReference>
<dbReference type="Gene3D" id="3.90.1340.10">
    <property type="entry name" value="Phage tail collar domain"/>
    <property type="match status" value="1"/>
</dbReference>
<evidence type="ECO:0000313" key="3">
    <source>
        <dbReference type="Proteomes" id="UP001427805"/>
    </source>
</evidence>
<dbReference type="Pfam" id="PF07484">
    <property type="entry name" value="Collar"/>
    <property type="match status" value="1"/>
</dbReference>
<dbReference type="Proteomes" id="UP001427805">
    <property type="component" value="Unassembled WGS sequence"/>
</dbReference>
<accession>A0ABV0BD36</accession>
<evidence type="ECO:0000313" key="2">
    <source>
        <dbReference type="EMBL" id="MEN3748302.1"/>
    </source>
</evidence>
<organism evidence="2 3">
    <name type="scientific">Sphingomonas rustica</name>
    <dbReference type="NCBI Taxonomy" id="3103142"/>
    <lineage>
        <taxon>Bacteria</taxon>
        <taxon>Pseudomonadati</taxon>
        <taxon>Pseudomonadota</taxon>
        <taxon>Alphaproteobacteria</taxon>
        <taxon>Sphingomonadales</taxon>
        <taxon>Sphingomonadaceae</taxon>
        <taxon>Sphingomonas</taxon>
    </lineage>
</organism>
<name>A0ABV0BD36_9SPHN</name>
<proteinExistence type="predicted"/>
<dbReference type="InterPro" id="IPR011083">
    <property type="entry name" value="Phage_tail_collar_dom"/>
</dbReference>
<sequence length="176" mass="18792">MSRQFLGEIRLFSFDFAPSTWAYCAGQLLNRSQNQRLFALIGTTYGGDGITNFALPDMRGRALIHSGTGRGATYLIGQQGGLESVTLVQDQIPSHSHLWQVTRDTGDKASPASNYFAGGRSNAQPAAAYAAALTNPVLMAATTIGPGGESRPHTNMQPYLALAYCIALQGADPQRN</sequence>
<dbReference type="RefSeq" id="WP_346247323.1">
    <property type="nucleotide sequence ID" value="NZ_JBDIZK010000008.1"/>
</dbReference>
<gene>
    <name evidence="2" type="ORF">TPR58_14090</name>
</gene>